<accession>A0ABP0H0X8</accession>
<protein>
    <submittedName>
        <fullName evidence="1">Uncharacterized protein</fullName>
    </submittedName>
</protein>
<evidence type="ECO:0000313" key="1">
    <source>
        <dbReference type="EMBL" id="CAK8696886.1"/>
    </source>
</evidence>
<proteinExistence type="predicted"/>
<gene>
    <name evidence="1" type="ORF">CVLEPA_LOCUS30196</name>
</gene>
<organism evidence="1 2">
    <name type="scientific">Clavelina lepadiformis</name>
    <name type="common">Light-bulb sea squirt</name>
    <name type="synonym">Ascidia lepadiformis</name>
    <dbReference type="NCBI Taxonomy" id="159417"/>
    <lineage>
        <taxon>Eukaryota</taxon>
        <taxon>Metazoa</taxon>
        <taxon>Chordata</taxon>
        <taxon>Tunicata</taxon>
        <taxon>Ascidiacea</taxon>
        <taxon>Aplousobranchia</taxon>
        <taxon>Clavelinidae</taxon>
        <taxon>Clavelina</taxon>
    </lineage>
</organism>
<sequence length="120" mass="13380">MSLAITGAVVIVPLKLDDGIGVGHLLGFAVIQSSQTMSSLEDMVSRIISILHFQYLEYATASLWRVEQNQEMPVRKQLSRTQADHYHFGQQLSDGVEVSSGDKIVKSDKAFLSVRFSFMF</sequence>
<keyword evidence="2" id="KW-1185">Reference proteome</keyword>
<dbReference type="Proteomes" id="UP001642483">
    <property type="component" value="Unassembled WGS sequence"/>
</dbReference>
<dbReference type="EMBL" id="CAWYQH010000163">
    <property type="protein sequence ID" value="CAK8696886.1"/>
    <property type="molecule type" value="Genomic_DNA"/>
</dbReference>
<name>A0ABP0H0X8_CLALP</name>
<comment type="caution">
    <text evidence="1">The sequence shown here is derived from an EMBL/GenBank/DDBJ whole genome shotgun (WGS) entry which is preliminary data.</text>
</comment>
<reference evidence="1 2" key="1">
    <citation type="submission" date="2024-02" db="EMBL/GenBank/DDBJ databases">
        <authorList>
            <person name="Daric V."/>
            <person name="Darras S."/>
        </authorList>
    </citation>
    <scope>NUCLEOTIDE SEQUENCE [LARGE SCALE GENOMIC DNA]</scope>
</reference>
<evidence type="ECO:0000313" key="2">
    <source>
        <dbReference type="Proteomes" id="UP001642483"/>
    </source>
</evidence>